<dbReference type="EMBL" id="VSSQ01046938">
    <property type="protein sequence ID" value="MPN00908.1"/>
    <property type="molecule type" value="Genomic_DNA"/>
</dbReference>
<evidence type="ECO:0000313" key="1">
    <source>
        <dbReference type="EMBL" id="MPN00908.1"/>
    </source>
</evidence>
<organism evidence="1">
    <name type="scientific">bioreactor metagenome</name>
    <dbReference type="NCBI Taxonomy" id="1076179"/>
    <lineage>
        <taxon>unclassified sequences</taxon>
        <taxon>metagenomes</taxon>
        <taxon>ecological metagenomes</taxon>
    </lineage>
</organism>
<dbReference type="AlphaFoldDB" id="A0A645EFY4"/>
<gene>
    <name evidence="1" type="ORF">SDC9_148106</name>
</gene>
<reference evidence="1" key="1">
    <citation type="submission" date="2019-08" db="EMBL/GenBank/DDBJ databases">
        <authorList>
            <person name="Kucharzyk K."/>
            <person name="Murdoch R.W."/>
            <person name="Higgins S."/>
            <person name="Loffler F."/>
        </authorList>
    </citation>
    <scope>NUCLEOTIDE SEQUENCE</scope>
</reference>
<protein>
    <submittedName>
        <fullName evidence="1">Uncharacterized protein</fullName>
    </submittedName>
</protein>
<comment type="caution">
    <text evidence="1">The sequence shown here is derived from an EMBL/GenBank/DDBJ whole genome shotgun (WGS) entry which is preliminary data.</text>
</comment>
<sequence>MENFQTQCFITFPVVSEGSAQFFQRHEFPFEHKITDSFQRVGRRRQTGMQNHRIVVNGPIRKRVAGDFQTVLDRSRKDRARINFM</sequence>
<proteinExistence type="predicted"/>
<accession>A0A645EFY4</accession>
<name>A0A645EFY4_9ZZZZ</name>